<evidence type="ECO:0000313" key="2">
    <source>
        <dbReference type="Proteomes" id="UP000032233"/>
    </source>
</evidence>
<dbReference type="Proteomes" id="UP000032233">
    <property type="component" value="Unassembled WGS sequence"/>
</dbReference>
<dbReference type="AlphaFoldDB" id="A0A0D2GLF1"/>
<accession>A0A0D2GLF1</accession>
<dbReference type="PROSITE" id="PS51257">
    <property type="entry name" value="PROKAR_LIPOPROTEIN"/>
    <property type="match status" value="1"/>
</dbReference>
<name>A0A0D2GLF1_9BACT</name>
<organism evidence="1 2">
    <name type="scientific">Dethiosulfatarculus sandiegensis</name>
    <dbReference type="NCBI Taxonomy" id="1429043"/>
    <lineage>
        <taxon>Bacteria</taxon>
        <taxon>Pseudomonadati</taxon>
        <taxon>Thermodesulfobacteriota</taxon>
        <taxon>Desulfarculia</taxon>
        <taxon>Desulfarculales</taxon>
        <taxon>Desulfarculaceae</taxon>
        <taxon>Dethiosulfatarculus</taxon>
    </lineage>
</organism>
<evidence type="ECO:0000313" key="1">
    <source>
        <dbReference type="EMBL" id="KIX15487.1"/>
    </source>
</evidence>
<dbReference type="InParanoid" id="A0A0D2GLF1"/>
<protein>
    <recommendedName>
        <fullName evidence="3">Lipoprotein</fullName>
    </recommendedName>
</protein>
<comment type="caution">
    <text evidence="1">The sequence shown here is derived from an EMBL/GenBank/DDBJ whole genome shotgun (WGS) entry which is preliminary data.</text>
</comment>
<proteinExistence type="predicted"/>
<keyword evidence="2" id="KW-1185">Reference proteome</keyword>
<sequence length="176" mass="19454">MLTVSLKKGLNLLIWTVSLVLLASCAPMWVETGADPVKVEVGVEAKVTQAKVEHTLEINQLTPPFTGGGLLHEIKGPFWQWGLYLVRSAEDLAPLKPEDPSALESGPGLDLKRRLVFNAPKGKLRLRLLVECYMEHHYIGDLPGGNVDPVPVITWFKDYDLDLSPGQEIQITASFK</sequence>
<reference evidence="1 2" key="1">
    <citation type="submission" date="2013-11" db="EMBL/GenBank/DDBJ databases">
        <title>Metagenomic analysis of a methanogenic consortium involved in long chain n-alkane degradation.</title>
        <authorList>
            <person name="Davidova I.A."/>
            <person name="Callaghan A.V."/>
            <person name="Wawrik B."/>
            <person name="Pruitt S."/>
            <person name="Marks C."/>
            <person name="Duncan K.E."/>
            <person name="Suflita J.M."/>
        </authorList>
    </citation>
    <scope>NUCLEOTIDE SEQUENCE [LARGE SCALE GENOMIC DNA]</scope>
    <source>
        <strain evidence="1 2">SPR</strain>
    </source>
</reference>
<dbReference type="STRING" id="1429043.X474_04475"/>
<dbReference type="RefSeq" id="WP_044346885.1">
    <property type="nucleotide sequence ID" value="NZ_AZAC01000003.1"/>
</dbReference>
<gene>
    <name evidence="1" type="ORF">X474_04475</name>
</gene>
<dbReference type="OrthoDB" id="9886531at2"/>
<dbReference type="EMBL" id="AZAC01000003">
    <property type="protein sequence ID" value="KIX15487.1"/>
    <property type="molecule type" value="Genomic_DNA"/>
</dbReference>
<evidence type="ECO:0008006" key="3">
    <source>
        <dbReference type="Google" id="ProtNLM"/>
    </source>
</evidence>